<evidence type="ECO:0000256" key="2">
    <source>
        <dbReference type="SAM" id="MobiDB-lite"/>
    </source>
</evidence>
<evidence type="ECO:0000259" key="3">
    <source>
        <dbReference type="Pfam" id="PF26086"/>
    </source>
</evidence>
<organism evidence="4 5">
    <name type="scientific">Huso huso</name>
    <name type="common">Beluga</name>
    <name type="synonym">Acipenser huso</name>
    <dbReference type="NCBI Taxonomy" id="61971"/>
    <lineage>
        <taxon>Eukaryota</taxon>
        <taxon>Metazoa</taxon>
        <taxon>Chordata</taxon>
        <taxon>Craniata</taxon>
        <taxon>Vertebrata</taxon>
        <taxon>Euteleostomi</taxon>
        <taxon>Actinopterygii</taxon>
        <taxon>Chondrostei</taxon>
        <taxon>Acipenseriformes</taxon>
        <taxon>Acipenseridae</taxon>
        <taxon>Huso</taxon>
    </lineage>
</organism>
<dbReference type="EMBL" id="JAHFZB010000011">
    <property type="protein sequence ID" value="KAK6484172.1"/>
    <property type="molecule type" value="Genomic_DNA"/>
</dbReference>
<feature type="compositionally biased region" description="Basic and acidic residues" evidence="2">
    <location>
        <begin position="721"/>
        <end position="744"/>
    </location>
</feature>
<dbReference type="InterPro" id="IPR026088">
    <property type="entry name" value="Niban-like"/>
</dbReference>
<dbReference type="PANTHER" id="PTHR14392:SF3">
    <property type="entry name" value="PROTEIN NIBAN 1"/>
    <property type="match status" value="1"/>
</dbReference>
<feature type="compositionally biased region" description="Polar residues" evidence="2">
    <location>
        <begin position="578"/>
        <end position="588"/>
    </location>
</feature>
<evidence type="ECO:0000313" key="4">
    <source>
        <dbReference type="EMBL" id="KAK6484172.1"/>
    </source>
</evidence>
<feature type="region of interest" description="Disordered" evidence="2">
    <location>
        <begin position="578"/>
        <end position="654"/>
    </location>
</feature>
<accession>A0ABR0ZH90</accession>
<dbReference type="PANTHER" id="PTHR14392">
    <property type="entry name" value="NIBAN FAMILY MEMBER"/>
    <property type="match status" value="1"/>
</dbReference>
<dbReference type="Proteomes" id="UP001369086">
    <property type="component" value="Unassembled WGS sequence"/>
</dbReference>
<proteinExistence type="inferred from homology"/>
<protein>
    <submittedName>
        <fullName evidence="4">Protein Niban 1-like isoform X1</fullName>
    </submittedName>
</protein>
<name>A0ABR0ZH90_HUSHU</name>
<dbReference type="Pfam" id="PF26089">
    <property type="entry name" value="PH_Niban2"/>
    <property type="match status" value="1"/>
</dbReference>
<dbReference type="InterPro" id="IPR059060">
    <property type="entry name" value="Niban_1/2/3_dom"/>
</dbReference>
<evidence type="ECO:0000313" key="5">
    <source>
        <dbReference type="Proteomes" id="UP001369086"/>
    </source>
</evidence>
<dbReference type="CDD" id="cd23949">
    <property type="entry name" value="Niban-like"/>
    <property type="match status" value="1"/>
</dbReference>
<evidence type="ECO:0000256" key="1">
    <source>
        <dbReference type="ARBA" id="ARBA00010251"/>
    </source>
</evidence>
<feature type="compositionally biased region" description="Polar residues" evidence="2">
    <location>
        <begin position="609"/>
        <end position="623"/>
    </location>
</feature>
<keyword evidence="5" id="KW-1185">Reference proteome</keyword>
<reference evidence="4 5" key="1">
    <citation type="submission" date="2021-05" db="EMBL/GenBank/DDBJ databases">
        <authorList>
            <person name="Zahm M."/>
            <person name="Klopp C."/>
            <person name="Cabau C."/>
            <person name="Kuhl H."/>
            <person name="Suciu R."/>
            <person name="Ciorpac M."/>
            <person name="Holostenco D."/>
            <person name="Gessner J."/>
            <person name="Wuertz S."/>
            <person name="Hohne C."/>
            <person name="Stock M."/>
            <person name="Gislard M."/>
            <person name="Lluch J."/>
            <person name="Milhes M."/>
            <person name="Lampietro C."/>
            <person name="Lopez Roques C."/>
            <person name="Donnadieu C."/>
            <person name="Du K."/>
            <person name="Schartl M."/>
            <person name="Guiguen Y."/>
        </authorList>
    </citation>
    <scope>NUCLEOTIDE SEQUENCE [LARGE SCALE GENOMIC DNA]</scope>
    <source>
        <strain evidence="4">Hh-F2</strain>
        <tissue evidence="4">Blood</tissue>
    </source>
</reference>
<comment type="similarity">
    <text evidence="1">Belongs to the Niban family.</text>
</comment>
<comment type="caution">
    <text evidence="4">The sequence shown here is derived from an EMBL/GenBank/DDBJ whole genome shotgun (WGS) entry which is preliminary data.</text>
</comment>
<feature type="region of interest" description="Disordered" evidence="2">
    <location>
        <begin position="721"/>
        <end position="757"/>
    </location>
</feature>
<dbReference type="Pfam" id="PF26086">
    <property type="entry name" value="Niban2"/>
    <property type="match status" value="1"/>
</dbReference>
<sequence length="757" mass="86001">MGGSSSSLLDANKCNYIRGRAEAELKNFSPHYRRQYAVAFFRQLYDEVEQQRTVQTQLLKHRQHTEPGKVLYEEVVTHYSAELKKWKERYVLVRADYSLESHENYDTFLNGASPKVRLLPAGGTVLTSEDQYTALADRFFPDPSGVSEESAPPMVSMPDQFPVYLWQPYQKHSYFCFHSADSQKSFAAALRDCIRHQNHDYQKKTKCEVRAFLEAVQFYRQEKGHYGSWEMLIGKDVQVLSNLVMEELLPSLQTELLPKMKGKKNDRKRAWFAIVEDAYNVVKSQVSTGLAALEEECRAATKQQEGIIRSDMDQIINSKNFLTGKLKATVSQPAVKFCMENVQPYLSSILEELMGPISSGFSEIRFLFETEVNKMSKDYQESSSIDNLNKGLGELADLPFTSLKMQPCYRKVDVLCEQLQELRNRFKFSNTDRLVQITQNYMQQIMDNVVHTFEQLLSNSLRGGPSQICSAIEKVKQRVLKQYDYDSSTLRKKLFQEALVEITMPTMQKSLAPSCKPELQRFEQYIFADYTNFIQVENVYEEMILQTLLSEVDKVVKDAANMKKHNLFVDSIDFPCESQSSLTDSRTPPGSIPASPTKHMVPPIEDANPQAQGNGVPESQDQPSKPEPALPESPESIVPAKNDQQEPSAVGIDPGVTINAESLTVNMASLDIANEVKEEKTQENAVHKEIQAPDNLKEIRDLITVVRPEDPGDRELDSHVELLEQEESISKEQLRTLESDRPENNEAGEESGTASEK</sequence>
<gene>
    <name evidence="4" type="ORF">HHUSO_G13888</name>
</gene>
<feature type="domain" description="Niban 1/2/3" evidence="3">
    <location>
        <begin position="336"/>
        <end position="505"/>
    </location>
</feature>